<comment type="caution">
    <text evidence="2">The sequence shown here is derived from an EMBL/GenBank/DDBJ whole genome shotgun (WGS) entry which is preliminary data.</text>
</comment>
<name>A0A150X8F6_ROSEK</name>
<dbReference type="Proteomes" id="UP000075583">
    <property type="component" value="Unassembled WGS sequence"/>
</dbReference>
<evidence type="ECO:0000256" key="1">
    <source>
        <dbReference type="SAM" id="SignalP"/>
    </source>
</evidence>
<dbReference type="AlphaFoldDB" id="A0A150X8F6"/>
<keyword evidence="1" id="KW-0732">Signal</keyword>
<sequence>MKLYIYFLVIFSFMAFGVNAQTFPSELWHDGEIRLTDGSVKTGNIKYDLDRQTVQLQIGERTQAYDASQVISFSFLQESIKARRTFYALPYAIQNNYKRPVFFEVVVAGKMTLLAREYVVIRNSPTTSSFNNRNRYSNYPNFRESRSYLAHKMFFAKEDGVIRESSGKTNDVLNQFGNARSELKKYVKKERLKLDRLQDVAKLVQYFNQEVN</sequence>
<organism evidence="2 3">
    <name type="scientific">Roseivirga ehrenbergii (strain DSM 102268 / JCM 13514 / KCTC 12282 / NCIMB 14502 / KMM 6017)</name>
    <dbReference type="NCBI Taxonomy" id="279360"/>
    <lineage>
        <taxon>Bacteria</taxon>
        <taxon>Pseudomonadati</taxon>
        <taxon>Bacteroidota</taxon>
        <taxon>Cytophagia</taxon>
        <taxon>Cytophagales</taxon>
        <taxon>Roseivirgaceae</taxon>
        <taxon>Roseivirga</taxon>
    </lineage>
</organism>
<reference evidence="2" key="1">
    <citation type="submission" date="2016-01" db="EMBL/GenBank/DDBJ databases">
        <title>Genome sequencing of Roseivirga ehrenbergii KMM 6017.</title>
        <authorList>
            <person name="Selvaratnam C."/>
            <person name="Thevarajoo S."/>
            <person name="Goh K.M."/>
            <person name="Ee R."/>
            <person name="Chan K.-G."/>
            <person name="Chong C.S."/>
        </authorList>
    </citation>
    <scope>NUCLEOTIDE SEQUENCE [LARGE SCALE GENOMIC DNA]</scope>
    <source>
        <strain evidence="2">KMM 6017</strain>
    </source>
</reference>
<protein>
    <recommendedName>
        <fullName evidence="4">DUF4468 domain-containing protein</fullName>
    </recommendedName>
</protein>
<dbReference type="STRING" id="279360.MB14_07155"/>
<proteinExistence type="predicted"/>
<accession>A0A150X8F6</accession>
<evidence type="ECO:0000313" key="2">
    <source>
        <dbReference type="EMBL" id="KYG74970.1"/>
    </source>
</evidence>
<dbReference type="RefSeq" id="WP_062592475.1">
    <property type="nucleotide sequence ID" value="NZ_LQZQ01000045.1"/>
</dbReference>
<evidence type="ECO:0000313" key="3">
    <source>
        <dbReference type="Proteomes" id="UP000075583"/>
    </source>
</evidence>
<feature type="signal peptide" evidence="1">
    <location>
        <begin position="1"/>
        <end position="20"/>
    </location>
</feature>
<evidence type="ECO:0008006" key="4">
    <source>
        <dbReference type="Google" id="ProtNLM"/>
    </source>
</evidence>
<feature type="chain" id="PRO_5007574323" description="DUF4468 domain-containing protein" evidence="1">
    <location>
        <begin position="21"/>
        <end position="212"/>
    </location>
</feature>
<dbReference type="OrthoDB" id="979024at2"/>
<keyword evidence="3" id="KW-1185">Reference proteome</keyword>
<gene>
    <name evidence="2" type="ORF">MB14_07155</name>
</gene>
<dbReference type="EMBL" id="LQZQ01000045">
    <property type="protein sequence ID" value="KYG74970.1"/>
    <property type="molecule type" value="Genomic_DNA"/>
</dbReference>